<reference evidence="1" key="1">
    <citation type="submission" date="2018-02" db="EMBL/GenBank/DDBJ databases">
        <title>The genomes of Aspergillus section Nigri reveals drivers in fungal speciation.</title>
        <authorList>
            <consortium name="DOE Joint Genome Institute"/>
            <person name="Vesth T.C."/>
            <person name="Nybo J."/>
            <person name="Theobald S."/>
            <person name="Brandl J."/>
            <person name="Frisvad J.C."/>
            <person name="Nielsen K.F."/>
            <person name="Lyhne E.K."/>
            <person name="Kogle M.E."/>
            <person name="Kuo A."/>
            <person name="Riley R."/>
            <person name="Clum A."/>
            <person name="Nolan M."/>
            <person name="Lipzen A."/>
            <person name="Salamov A."/>
            <person name="Henrissat B."/>
            <person name="Wiebenga A."/>
            <person name="De vries R.P."/>
            <person name="Grigoriev I.V."/>
            <person name="Mortensen U.H."/>
            <person name="Andersen M.R."/>
            <person name="Baker S.E."/>
        </authorList>
    </citation>
    <scope>NUCLEOTIDE SEQUENCE</scope>
    <source>
        <strain evidence="1">CBS 121060</strain>
    </source>
</reference>
<sequence>MAPRLAHLGLASVEPGQGRSLLSYPVLHSYNTVCVDSSIIPSSHSNGQRLLAPWCILNKLGVVSYRFLFDRRDLQPRLLWFYKQTGRLAHFPTLFTLDTDIDTYTDTFPSFPLLLTLSLGELV</sequence>
<protein>
    <submittedName>
        <fullName evidence="1">Uncharacterized protein</fullName>
    </submittedName>
</protein>
<organism evidence="1 2">
    <name type="scientific">Aspergillus aculeatinus CBS 121060</name>
    <dbReference type="NCBI Taxonomy" id="1448322"/>
    <lineage>
        <taxon>Eukaryota</taxon>
        <taxon>Fungi</taxon>
        <taxon>Dikarya</taxon>
        <taxon>Ascomycota</taxon>
        <taxon>Pezizomycotina</taxon>
        <taxon>Eurotiomycetes</taxon>
        <taxon>Eurotiomycetidae</taxon>
        <taxon>Eurotiales</taxon>
        <taxon>Aspergillaceae</taxon>
        <taxon>Aspergillus</taxon>
        <taxon>Aspergillus subgen. Circumdati</taxon>
    </lineage>
</organism>
<dbReference type="EMBL" id="KZ824978">
    <property type="protein sequence ID" value="RAH66911.1"/>
    <property type="molecule type" value="Genomic_DNA"/>
</dbReference>
<accession>A0ACD1GZX5</accession>
<proteinExistence type="predicted"/>
<evidence type="ECO:0000313" key="2">
    <source>
        <dbReference type="Proteomes" id="UP000249661"/>
    </source>
</evidence>
<name>A0ACD1GZX5_9EURO</name>
<gene>
    <name evidence="1" type="ORF">BO66DRAFT_163844</name>
</gene>
<dbReference type="Proteomes" id="UP000249661">
    <property type="component" value="Unassembled WGS sequence"/>
</dbReference>
<evidence type="ECO:0000313" key="1">
    <source>
        <dbReference type="EMBL" id="RAH66911.1"/>
    </source>
</evidence>
<keyword evidence="2" id="KW-1185">Reference proteome</keyword>